<comment type="caution">
    <text evidence="1">The sequence shown here is derived from an EMBL/GenBank/DDBJ whole genome shotgun (WGS) entry which is preliminary data.</text>
</comment>
<dbReference type="Proteomes" id="UP000805193">
    <property type="component" value="Unassembled WGS sequence"/>
</dbReference>
<evidence type="ECO:0000313" key="1">
    <source>
        <dbReference type="EMBL" id="KAG0431902.1"/>
    </source>
</evidence>
<dbReference type="EMBL" id="JABSTQ010009187">
    <property type="protein sequence ID" value="KAG0431902.1"/>
    <property type="molecule type" value="Genomic_DNA"/>
</dbReference>
<protein>
    <submittedName>
        <fullName evidence="1">Uncharacterized protein</fullName>
    </submittedName>
</protein>
<name>A0AC60QCS7_IXOPE</name>
<organism evidence="1 2">
    <name type="scientific">Ixodes persulcatus</name>
    <name type="common">Taiga tick</name>
    <dbReference type="NCBI Taxonomy" id="34615"/>
    <lineage>
        <taxon>Eukaryota</taxon>
        <taxon>Metazoa</taxon>
        <taxon>Ecdysozoa</taxon>
        <taxon>Arthropoda</taxon>
        <taxon>Chelicerata</taxon>
        <taxon>Arachnida</taxon>
        <taxon>Acari</taxon>
        <taxon>Parasitiformes</taxon>
        <taxon>Ixodida</taxon>
        <taxon>Ixodoidea</taxon>
        <taxon>Ixodidae</taxon>
        <taxon>Ixodinae</taxon>
        <taxon>Ixodes</taxon>
    </lineage>
</organism>
<feature type="non-terminal residue" evidence="1">
    <location>
        <position position="1"/>
    </location>
</feature>
<proteinExistence type="predicted"/>
<reference evidence="1 2" key="1">
    <citation type="journal article" date="2020" name="Cell">
        <title>Large-Scale Comparative Analyses of Tick Genomes Elucidate Their Genetic Diversity and Vector Capacities.</title>
        <authorList>
            <consortium name="Tick Genome and Microbiome Consortium (TIGMIC)"/>
            <person name="Jia N."/>
            <person name="Wang J."/>
            <person name="Shi W."/>
            <person name="Du L."/>
            <person name="Sun Y."/>
            <person name="Zhan W."/>
            <person name="Jiang J.F."/>
            <person name="Wang Q."/>
            <person name="Zhang B."/>
            <person name="Ji P."/>
            <person name="Bell-Sakyi L."/>
            <person name="Cui X.M."/>
            <person name="Yuan T.T."/>
            <person name="Jiang B.G."/>
            <person name="Yang W.F."/>
            <person name="Lam T.T."/>
            <person name="Chang Q.C."/>
            <person name="Ding S.J."/>
            <person name="Wang X.J."/>
            <person name="Zhu J.G."/>
            <person name="Ruan X.D."/>
            <person name="Zhao L."/>
            <person name="Wei J.T."/>
            <person name="Ye R.Z."/>
            <person name="Que T.C."/>
            <person name="Du C.H."/>
            <person name="Zhou Y.H."/>
            <person name="Cheng J.X."/>
            <person name="Dai P.F."/>
            <person name="Guo W.B."/>
            <person name="Han X.H."/>
            <person name="Huang E.J."/>
            <person name="Li L.F."/>
            <person name="Wei W."/>
            <person name="Gao Y.C."/>
            <person name="Liu J.Z."/>
            <person name="Shao H.Z."/>
            <person name="Wang X."/>
            <person name="Wang C.C."/>
            <person name="Yang T.C."/>
            <person name="Huo Q.B."/>
            <person name="Li W."/>
            <person name="Chen H.Y."/>
            <person name="Chen S.E."/>
            <person name="Zhou L.G."/>
            <person name="Ni X.B."/>
            <person name="Tian J.H."/>
            <person name="Sheng Y."/>
            <person name="Liu T."/>
            <person name="Pan Y.S."/>
            <person name="Xia L.Y."/>
            <person name="Li J."/>
            <person name="Zhao F."/>
            <person name="Cao W.C."/>
        </authorList>
    </citation>
    <scope>NUCLEOTIDE SEQUENCE [LARGE SCALE GENOMIC DNA]</scope>
    <source>
        <strain evidence="1">Iper-2018</strain>
    </source>
</reference>
<evidence type="ECO:0000313" key="2">
    <source>
        <dbReference type="Proteomes" id="UP000805193"/>
    </source>
</evidence>
<accession>A0AC60QCS7</accession>
<keyword evidence="2" id="KW-1185">Reference proteome</keyword>
<sequence length="369" mass="40074">SHPSERQPGSSTIQPSPEETPEASAATGPRSSAESTLEAMNEYLSVRRHEGSAATGPGSGAESAPEATPEDAAVIDGNPGFTRESLNIVPQEAQKGRLLVSLAFDAMSIKKQVDWDGKEVIGYCDLGHGIVNNDFVTYAEHTLMFLVVAVNRSRKIPLGFSPLDGLNGSIRANLVRQYITKFQEARAECISVTCDGTSCNISMLTAIGVCFALPLRSWFRNTSDPSSKVYRLLDACHIIKLLRKVLAEKPCIRNGTRRVVAWRYIGALDSLQQQEGIHAASKLREKHIDFQRQKMVSLAAQTLSLLGIPGFEGVEATTEFAAAVDNIFNLSNLCHPIGRGSKALVRAINKDTMLTRIDHASHYLGGLKD</sequence>
<gene>
    <name evidence="1" type="ORF">HPB47_021356</name>
</gene>